<dbReference type="Gene3D" id="3.50.50.60">
    <property type="entry name" value="FAD/NAD(P)-binding domain"/>
    <property type="match status" value="1"/>
</dbReference>
<dbReference type="PRINTS" id="PR00420">
    <property type="entry name" value="RNGMNOXGNASE"/>
</dbReference>
<keyword evidence="1" id="KW-0560">Oxidoreductase</keyword>
<evidence type="ECO:0000313" key="5">
    <source>
        <dbReference type="Proteomes" id="UP001237737"/>
    </source>
</evidence>
<dbReference type="InterPro" id="IPR050493">
    <property type="entry name" value="FAD-dep_Monooxygenase_BioMet"/>
</dbReference>
<dbReference type="SUPFAM" id="SSF51905">
    <property type="entry name" value="FAD/NAD(P)-binding domain"/>
    <property type="match status" value="1"/>
</dbReference>
<evidence type="ECO:0000256" key="2">
    <source>
        <dbReference type="ARBA" id="ARBA00023033"/>
    </source>
</evidence>
<dbReference type="PANTHER" id="PTHR13789">
    <property type="entry name" value="MONOOXYGENASE"/>
    <property type="match status" value="1"/>
</dbReference>
<protein>
    <submittedName>
        <fullName evidence="4">2-polyprenyl-6-methoxyphenol hydroxylase-like FAD-dependent oxidoreductase</fullName>
    </submittedName>
</protein>
<accession>A0ABT9ST77</accession>
<organism evidence="4 5">
    <name type="scientific">Luteibacter jiangsuensis</name>
    <dbReference type="NCBI Taxonomy" id="637577"/>
    <lineage>
        <taxon>Bacteria</taxon>
        <taxon>Pseudomonadati</taxon>
        <taxon>Pseudomonadota</taxon>
        <taxon>Gammaproteobacteria</taxon>
        <taxon>Lysobacterales</taxon>
        <taxon>Rhodanobacteraceae</taxon>
        <taxon>Luteibacter</taxon>
    </lineage>
</organism>
<dbReference type="InterPro" id="IPR036188">
    <property type="entry name" value="FAD/NAD-bd_sf"/>
</dbReference>
<keyword evidence="5" id="KW-1185">Reference proteome</keyword>
<dbReference type="Pfam" id="PF01494">
    <property type="entry name" value="FAD_binding_3"/>
    <property type="match status" value="1"/>
</dbReference>
<dbReference type="Proteomes" id="UP001237737">
    <property type="component" value="Unassembled WGS sequence"/>
</dbReference>
<gene>
    <name evidence="4" type="ORF">J2T07_000351</name>
</gene>
<dbReference type="EMBL" id="JAUSSK010000001">
    <property type="protein sequence ID" value="MDQ0008192.1"/>
    <property type="molecule type" value="Genomic_DNA"/>
</dbReference>
<evidence type="ECO:0000256" key="1">
    <source>
        <dbReference type="ARBA" id="ARBA00023002"/>
    </source>
</evidence>
<evidence type="ECO:0000313" key="4">
    <source>
        <dbReference type="EMBL" id="MDQ0008192.1"/>
    </source>
</evidence>
<comment type="caution">
    <text evidence="4">The sequence shown here is derived from an EMBL/GenBank/DDBJ whole genome shotgun (WGS) entry which is preliminary data.</text>
</comment>
<proteinExistence type="predicted"/>
<dbReference type="RefSeq" id="WP_306846847.1">
    <property type="nucleotide sequence ID" value="NZ_JAUSSK010000001.1"/>
</dbReference>
<feature type="domain" description="FAD-binding" evidence="3">
    <location>
        <begin position="8"/>
        <end position="340"/>
    </location>
</feature>
<name>A0ABT9ST77_9GAMM</name>
<evidence type="ECO:0000259" key="3">
    <source>
        <dbReference type="Pfam" id="PF01494"/>
    </source>
</evidence>
<dbReference type="InterPro" id="IPR002938">
    <property type="entry name" value="FAD-bd"/>
</dbReference>
<reference evidence="4 5" key="1">
    <citation type="submission" date="2023-07" db="EMBL/GenBank/DDBJ databases">
        <title>Sorghum-associated microbial communities from plants grown in Nebraska, USA.</title>
        <authorList>
            <person name="Schachtman D."/>
        </authorList>
    </citation>
    <scope>NUCLEOTIDE SEQUENCE [LARGE SCALE GENOMIC DNA]</scope>
    <source>
        <strain evidence="4 5">CC60</strain>
    </source>
</reference>
<keyword evidence="2" id="KW-0503">Monooxygenase</keyword>
<sequence length="383" mass="41110">MAPTDSQPVVIVGGGIAGLATSRALKQRGVDSLVLERSAQAADGGLAVNLPGNAIAALRRLGLTDDIERLGYPVRKREYRTGSDRLLAAIDEDAFWGETMRPRAVRRADLMTMLGTGLDTSAIRFGTTITAIRQDAAAVQVSLTGGDTVSGRLLVGADGVRSTVREMVMGSPGVMTARLASASWRFMAPNPGGIDGWTLWTGEHGMILLLPVDDATVYGWVSVRSTGTPGNDHHHLGEAFRTFPERVRKALDWALAHPEDVYHSPIEEVRLASWTKDRAVLVGDAAHATAPVWAEGAALAMEDALVLAAIVADGDDVTTIGPRFEQARRDRVAHVQAMTDRLSKAARLPHAVRTLLMPFITPRSYRATYEPLKQLQGSRAAGE</sequence>
<dbReference type="PANTHER" id="PTHR13789:SF309">
    <property type="entry name" value="PUTATIVE (AFU_ORTHOLOGUE AFUA_6G14510)-RELATED"/>
    <property type="match status" value="1"/>
</dbReference>